<protein>
    <recommendedName>
        <fullName evidence="3">MORN repeat protein</fullName>
    </recommendedName>
</protein>
<dbReference type="AlphaFoldDB" id="A0A495EEJ7"/>
<dbReference type="Gene3D" id="3.90.930.1">
    <property type="match status" value="1"/>
</dbReference>
<comment type="caution">
    <text evidence="1">The sequence shown here is derived from an EMBL/GenBank/DDBJ whole genome shotgun (WGS) entry which is preliminary data.</text>
</comment>
<sequence>MIFKIPMMALLCLFLNLKEKEYATYQKEFYKTGKIKSEGWLKNNTKTGYWKFYHENGVVSKQGHYYNGKKEDYWYFYSKHNVRLREGNYENGQMIKWWLFYDTKGAIVHKCQLTNGVKNGYCLKYKNQKITAAVRYSNGKRIKEWTSFSSFKKENKLSDLY</sequence>
<evidence type="ECO:0000313" key="1">
    <source>
        <dbReference type="EMBL" id="RKR15176.1"/>
    </source>
</evidence>
<evidence type="ECO:0008006" key="3">
    <source>
        <dbReference type="Google" id="ProtNLM"/>
    </source>
</evidence>
<evidence type="ECO:0000313" key="2">
    <source>
        <dbReference type="Proteomes" id="UP000269412"/>
    </source>
</evidence>
<dbReference type="Proteomes" id="UP000269412">
    <property type="component" value="Unassembled WGS sequence"/>
</dbReference>
<organism evidence="1 2">
    <name type="scientific">Maribacter vaceletii</name>
    <dbReference type="NCBI Taxonomy" id="1206816"/>
    <lineage>
        <taxon>Bacteria</taxon>
        <taxon>Pseudomonadati</taxon>
        <taxon>Bacteroidota</taxon>
        <taxon>Flavobacteriia</taxon>
        <taxon>Flavobacteriales</taxon>
        <taxon>Flavobacteriaceae</taxon>
        <taxon>Maribacter</taxon>
    </lineage>
</organism>
<dbReference type="OrthoDB" id="1223552at2"/>
<accession>A0A495EEJ7</accession>
<dbReference type="EMBL" id="RBIQ01000007">
    <property type="protein sequence ID" value="RKR15176.1"/>
    <property type="molecule type" value="Genomic_DNA"/>
</dbReference>
<dbReference type="RefSeq" id="WP_121065022.1">
    <property type="nucleotide sequence ID" value="NZ_RBIQ01000007.1"/>
</dbReference>
<proteinExistence type="predicted"/>
<name>A0A495EEJ7_9FLAO</name>
<gene>
    <name evidence="1" type="ORF">CLV91_1258</name>
</gene>
<dbReference type="SUPFAM" id="SSF82185">
    <property type="entry name" value="Histone H3 K4-specific methyltransferase SET7/9 N-terminal domain"/>
    <property type="match status" value="1"/>
</dbReference>
<keyword evidence="2" id="KW-1185">Reference proteome</keyword>
<reference evidence="1 2" key="1">
    <citation type="submission" date="2018-10" db="EMBL/GenBank/DDBJ databases">
        <title>Genomic Encyclopedia of Archaeal and Bacterial Type Strains, Phase II (KMG-II): from individual species to whole genera.</title>
        <authorList>
            <person name="Goeker M."/>
        </authorList>
    </citation>
    <scope>NUCLEOTIDE SEQUENCE [LARGE SCALE GENOMIC DNA]</scope>
    <source>
        <strain evidence="1 2">DSM 25230</strain>
    </source>
</reference>